<protein>
    <submittedName>
        <fullName evidence="4">DUF4394 domain-containing protein</fullName>
    </submittedName>
</protein>
<reference evidence="5" key="1">
    <citation type="journal article" date="2019" name="Int. J. Syst. Evol. Microbiol.">
        <title>The Global Catalogue of Microorganisms (GCM) 10K type strain sequencing project: providing services to taxonomists for standard genome sequencing and annotation.</title>
        <authorList>
            <consortium name="The Broad Institute Genomics Platform"/>
            <consortium name="The Broad Institute Genome Sequencing Center for Infectious Disease"/>
            <person name="Wu L."/>
            <person name="Ma J."/>
        </authorList>
    </citation>
    <scope>NUCLEOTIDE SEQUENCE [LARGE SCALE GENOMIC DNA]</scope>
    <source>
        <strain evidence="5">CGMCC 4.1467</strain>
    </source>
</reference>
<evidence type="ECO:0000259" key="2">
    <source>
        <dbReference type="Pfam" id="PF07589"/>
    </source>
</evidence>
<dbReference type="SUPFAM" id="SSF63825">
    <property type="entry name" value="YWTD domain"/>
    <property type="match status" value="1"/>
</dbReference>
<name>A0ABW2L4D0_9BACT</name>
<evidence type="ECO:0000259" key="3">
    <source>
        <dbReference type="Pfam" id="PF14339"/>
    </source>
</evidence>
<dbReference type="Pfam" id="PF14339">
    <property type="entry name" value="DUF4394"/>
    <property type="match status" value="1"/>
</dbReference>
<keyword evidence="1" id="KW-0732">Signal</keyword>
<sequence>MKSLQALFFVLASSGLTSAATFWGVTDGNNLVSFDSANPGTFLTTTSISGLVASDGVTADPYASIVNLSYNPATGRFTGIDTNANIYQVAQTGDAVLLSNVFAPAGYDAGLAYDSFTGGFMYADDAGDRFNINNAGVASSVGSAYYATGDINELTAPSISGLAIDPDFGTAFFLDASLGIIAQALDPDALELFTLGDLGVSITSYGDLGFDLDGNLYASLSTDGLSSGFYAIDQLNGSASLIGSFGQGVTTITIPEPSSTLLGAFGIMFLLRRRRA</sequence>
<dbReference type="Pfam" id="PF07589">
    <property type="entry name" value="PEP-CTERM"/>
    <property type="match status" value="1"/>
</dbReference>
<evidence type="ECO:0000256" key="1">
    <source>
        <dbReference type="SAM" id="SignalP"/>
    </source>
</evidence>
<evidence type="ECO:0000313" key="5">
    <source>
        <dbReference type="Proteomes" id="UP001596472"/>
    </source>
</evidence>
<evidence type="ECO:0000313" key="4">
    <source>
        <dbReference type="EMBL" id="MFC7336548.1"/>
    </source>
</evidence>
<gene>
    <name evidence="4" type="ORF">ACFQY0_05105</name>
</gene>
<feature type="domain" description="DUF4394" evidence="3">
    <location>
        <begin position="30"/>
        <end position="251"/>
    </location>
</feature>
<dbReference type="InterPro" id="IPR025507">
    <property type="entry name" value="DUF4394"/>
</dbReference>
<dbReference type="InterPro" id="IPR013424">
    <property type="entry name" value="Ice-binding_C"/>
</dbReference>
<accession>A0ABW2L4D0</accession>
<dbReference type="Proteomes" id="UP001596472">
    <property type="component" value="Unassembled WGS sequence"/>
</dbReference>
<dbReference type="RefSeq" id="WP_379709888.1">
    <property type="nucleotide sequence ID" value="NZ_JBHTBS010000002.1"/>
</dbReference>
<keyword evidence="5" id="KW-1185">Reference proteome</keyword>
<feature type="signal peptide" evidence="1">
    <location>
        <begin position="1"/>
        <end position="19"/>
    </location>
</feature>
<proteinExistence type="predicted"/>
<comment type="caution">
    <text evidence="4">The sequence shown here is derived from an EMBL/GenBank/DDBJ whole genome shotgun (WGS) entry which is preliminary data.</text>
</comment>
<dbReference type="EMBL" id="JBHTBS010000002">
    <property type="protein sequence ID" value="MFC7336548.1"/>
    <property type="molecule type" value="Genomic_DNA"/>
</dbReference>
<organism evidence="4 5">
    <name type="scientific">Haloferula chungangensis</name>
    <dbReference type="NCBI Taxonomy" id="1048331"/>
    <lineage>
        <taxon>Bacteria</taxon>
        <taxon>Pseudomonadati</taxon>
        <taxon>Verrucomicrobiota</taxon>
        <taxon>Verrucomicrobiia</taxon>
        <taxon>Verrucomicrobiales</taxon>
        <taxon>Verrucomicrobiaceae</taxon>
        <taxon>Haloferula</taxon>
    </lineage>
</organism>
<feature type="chain" id="PRO_5046360995" evidence="1">
    <location>
        <begin position="20"/>
        <end position="276"/>
    </location>
</feature>
<feature type="domain" description="Ice-binding protein C-terminal" evidence="2">
    <location>
        <begin position="253"/>
        <end position="275"/>
    </location>
</feature>